<dbReference type="Proteomes" id="UP000770717">
    <property type="component" value="Unassembled WGS sequence"/>
</dbReference>
<keyword evidence="5" id="KW-1133">Transmembrane helix</keyword>
<evidence type="ECO:0000256" key="5">
    <source>
        <dbReference type="SAM" id="Phobius"/>
    </source>
</evidence>
<organism evidence="7 8">
    <name type="scientific">Eleutherodactylus coqui</name>
    <name type="common">Puerto Rican coqui</name>
    <dbReference type="NCBI Taxonomy" id="57060"/>
    <lineage>
        <taxon>Eukaryota</taxon>
        <taxon>Metazoa</taxon>
        <taxon>Chordata</taxon>
        <taxon>Craniata</taxon>
        <taxon>Vertebrata</taxon>
        <taxon>Euteleostomi</taxon>
        <taxon>Amphibia</taxon>
        <taxon>Batrachia</taxon>
        <taxon>Anura</taxon>
        <taxon>Neobatrachia</taxon>
        <taxon>Hyloidea</taxon>
        <taxon>Eleutherodactylidae</taxon>
        <taxon>Eleutherodactylinae</taxon>
        <taxon>Eleutherodactylus</taxon>
        <taxon>Eleutherodactylus</taxon>
    </lineage>
</organism>
<dbReference type="PROSITE" id="PS50011">
    <property type="entry name" value="PROTEIN_KINASE_DOM"/>
    <property type="match status" value="1"/>
</dbReference>
<proteinExistence type="inferred from homology"/>
<evidence type="ECO:0000256" key="3">
    <source>
        <dbReference type="PROSITE-ProRule" id="PRU10141"/>
    </source>
</evidence>
<evidence type="ECO:0000256" key="2">
    <source>
        <dbReference type="ARBA" id="ARBA00022840"/>
    </source>
</evidence>
<dbReference type="GO" id="GO:0005524">
    <property type="term" value="F:ATP binding"/>
    <property type="evidence" value="ECO:0007669"/>
    <property type="project" value="UniProtKB-UniRule"/>
</dbReference>
<keyword evidence="1 3" id="KW-0547">Nucleotide-binding</keyword>
<dbReference type="InterPro" id="IPR017441">
    <property type="entry name" value="Protein_kinase_ATP_BS"/>
</dbReference>
<dbReference type="InterPro" id="IPR008271">
    <property type="entry name" value="Ser/Thr_kinase_AS"/>
</dbReference>
<keyword evidence="2 3" id="KW-0067">ATP-binding</keyword>
<feature type="binding site" evidence="3">
    <location>
        <position position="64"/>
    </location>
    <ligand>
        <name>ATP</name>
        <dbReference type="ChEBI" id="CHEBI:30616"/>
    </ligand>
</feature>
<keyword evidence="4" id="KW-0808">Transferase</keyword>
<dbReference type="AlphaFoldDB" id="A0A8J6BMR0"/>
<keyword evidence="8" id="KW-1185">Reference proteome</keyword>
<evidence type="ECO:0000259" key="6">
    <source>
        <dbReference type="PROSITE" id="PS50011"/>
    </source>
</evidence>
<comment type="similarity">
    <text evidence="4">Belongs to the protein kinase superfamily.</text>
</comment>
<evidence type="ECO:0000313" key="8">
    <source>
        <dbReference type="Proteomes" id="UP000770717"/>
    </source>
</evidence>
<dbReference type="Pfam" id="PF00069">
    <property type="entry name" value="Pkinase"/>
    <property type="match status" value="1"/>
</dbReference>
<accession>A0A8J6BMR0</accession>
<keyword evidence="5" id="KW-0472">Membrane</keyword>
<dbReference type="OrthoDB" id="6513151at2759"/>
<name>A0A8J6BMR0_ELECQ</name>
<dbReference type="InterPro" id="IPR011009">
    <property type="entry name" value="Kinase-like_dom_sf"/>
</dbReference>
<keyword evidence="4" id="KW-0723">Serine/threonine-protein kinase</keyword>
<dbReference type="SUPFAM" id="SSF56112">
    <property type="entry name" value="Protein kinase-like (PK-like)"/>
    <property type="match status" value="1"/>
</dbReference>
<comment type="caution">
    <text evidence="7">The sequence shown here is derived from an EMBL/GenBank/DDBJ whole genome shotgun (WGS) entry which is preliminary data.</text>
</comment>
<evidence type="ECO:0000313" key="7">
    <source>
        <dbReference type="EMBL" id="KAG9466740.1"/>
    </source>
</evidence>
<dbReference type="Gene3D" id="1.10.510.10">
    <property type="entry name" value="Transferase(Phosphotransferase) domain 1"/>
    <property type="match status" value="1"/>
</dbReference>
<dbReference type="PANTHER" id="PTHR24359">
    <property type="entry name" value="SERINE/THREONINE-PROTEIN KINASE SBK1"/>
    <property type="match status" value="1"/>
</dbReference>
<feature type="domain" description="Protein kinase" evidence="6">
    <location>
        <begin position="35"/>
        <end position="301"/>
    </location>
</feature>
<feature type="transmembrane region" description="Helical" evidence="5">
    <location>
        <begin position="218"/>
        <end position="238"/>
    </location>
</feature>
<sequence>MATNMEVKKNLAKNLLHLISETSENLRMMEVTDHFELLEELGKGSYGKVFMGKHKHSDEMVAVKMLAKDKTPLDNFLLEYGISLTLSCHPHIIRTHEIVFHTSKDFIFVQEVAPAGNLLSIVKAKVGMQEDMLKRCVPQIASALGFMHSKGLVHRDIKLDNILLMDAECHSVKLADFGLTRLQGTSVPSMSWYIPYMAPELCALKKEEHLLLHPSLDIWAFGVLVYIALTGVFPWNGALRRDERYKEFAWWQLRKDLSNAPEMWKKISAGAREMFWELLALSPSDRCSAMDVLKYICLPWKLEVHSEYTRNSSLLPLTSTLYEVNTGDTSSSTFCIPPDLEMACHTIGAEVEIL</sequence>
<keyword evidence="5" id="KW-0812">Transmembrane</keyword>
<dbReference type="PROSITE" id="PS00107">
    <property type="entry name" value="PROTEIN_KINASE_ATP"/>
    <property type="match status" value="1"/>
</dbReference>
<dbReference type="PROSITE" id="PS00108">
    <property type="entry name" value="PROTEIN_KINASE_ST"/>
    <property type="match status" value="1"/>
</dbReference>
<keyword evidence="4" id="KW-0418">Kinase</keyword>
<dbReference type="GO" id="GO:0004674">
    <property type="term" value="F:protein serine/threonine kinase activity"/>
    <property type="evidence" value="ECO:0007669"/>
    <property type="project" value="UniProtKB-KW"/>
</dbReference>
<dbReference type="EMBL" id="WNTK01001860">
    <property type="protein sequence ID" value="KAG9466740.1"/>
    <property type="molecule type" value="Genomic_DNA"/>
</dbReference>
<evidence type="ECO:0000256" key="1">
    <source>
        <dbReference type="ARBA" id="ARBA00022741"/>
    </source>
</evidence>
<reference evidence="7" key="1">
    <citation type="thesis" date="2020" institute="ProQuest LLC" country="789 East Eisenhower Parkway, Ann Arbor, MI, USA">
        <title>Comparative Genomics and Chromosome Evolution.</title>
        <authorList>
            <person name="Mudd A.B."/>
        </authorList>
    </citation>
    <scope>NUCLEOTIDE SEQUENCE</scope>
    <source>
        <strain evidence="7">HN-11 Male</strain>
        <tissue evidence="7">Kidney and liver</tissue>
    </source>
</reference>
<gene>
    <name evidence="7" type="ORF">GDO78_016188</name>
</gene>
<dbReference type="InterPro" id="IPR000719">
    <property type="entry name" value="Prot_kinase_dom"/>
</dbReference>
<dbReference type="PANTHER" id="PTHR24359:SF39">
    <property type="entry name" value="PROTEIN KINASE DOMAIN-CONTAINING PROTEIN"/>
    <property type="match status" value="1"/>
</dbReference>
<protein>
    <recommendedName>
        <fullName evidence="6">Protein kinase domain-containing protein</fullName>
    </recommendedName>
</protein>
<dbReference type="SMART" id="SM00220">
    <property type="entry name" value="S_TKc"/>
    <property type="match status" value="1"/>
</dbReference>
<evidence type="ECO:0000256" key="4">
    <source>
        <dbReference type="RuleBase" id="RU000304"/>
    </source>
</evidence>